<evidence type="ECO:0000313" key="2">
    <source>
        <dbReference type="EMBL" id="AOZ47046.1"/>
    </source>
</evidence>
<dbReference type="Proteomes" id="UP000075221">
    <property type="component" value="Chromosome"/>
</dbReference>
<name>A0AAC9ANL6_9ACTN</name>
<evidence type="ECO:0008006" key="5">
    <source>
        <dbReference type="Google" id="ProtNLM"/>
    </source>
</evidence>
<proteinExistence type="predicted"/>
<reference evidence="1 3" key="2">
    <citation type="submission" date="2016-02" db="EMBL/GenBank/DDBJ databases">
        <title>Complete Genome Sequence of Propionibacterium acidipropionici ATCC 55737.</title>
        <authorList>
            <person name="Luna Flores C.H."/>
            <person name="Nielsen L.K."/>
            <person name="Marcellin E."/>
        </authorList>
    </citation>
    <scope>NUCLEOTIDE SEQUENCE [LARGE SCALE GENOMIC DNA]</scope>
    <source>
        <strain evidence="1 3">ATCC 55737</strain>
    </source>
</reference>
<evidence type="ECO:0000313" key="1">
    <source>
        <dbReference type="EMBL" id="AMS05575.1"/>
    </source>
</evidence>
<dbReference type="EMBL" id="CP014352">
    <property type="protein sequence ID" value="AMS05575.1"/>
    <property type="molecule type" value="Genomic_DNA"/>
</dbReference>
<evidence type="ECO:0000313" key="3">
    <source>
        <dbReference type="Proteomes" id="UP000075221"/>
    </source>
</evidence>
<gene>
    <name evidence="2" type="ORF">A8L58_10530</name>
    <name evidence="1" type="ORF">AXH35_09090</name>
</gene>
<evidence type="ECO:0000313" key="4">
    <source>
        <dbReference type="Proteomes" id="UP000178666"/>
    </source>
</evidence>
<protein>
    <recommendedName>
        <fullName evidence="5">2'-5' RNA ligase family protein</fullName>
    </recommendedName>
</protein>
<dbReference type="InterPro" id="IPR009097">
    <property type="entry name" value="Cyclic_Pdiesterase"/>
</dbReference>
<dbReference type="RefSeq" id="WP_062819649.1">
    <property type="nucleotide sequence ID" value="NZ_CP014352.1"/>
</dbReference>
<dbReference type="SUPFAM" id="SSF55144">
    <property type="entry name" value="LigT-like"/>
    <property type="match status" value="1"/>
</dbReference>
<dbReference type="Pfam" id="PF13563">
    <property type="entry name" value="2_5_RNA_ligase2"/>
    <property type="match status" value="1"/>
</dbReference>
<reference evidence="2 4" key="1">
    <citation type="journal article" date="2016" name="Plant Dis.">
        <title>Improved production of propionic acid using genome shuffling.</title>
        <authorList>
            <person name="Luna-Flores C.H."/>
            <person name="Palfreyman R.W."/>
            <person name="Kromer J.O."/>
            <person name="Nielsen L.K."/>
            <person name="Marcellin E."/>
        </authorList>
    </citation>
    <scope>NUCLEOTIDE SEQUENCE [LARGE SCALE GENOMIC DNA]</scope>
    <source>
        <strain evidence="2 4">F3E8</strain>
    </source>
</reference>
<organism evidence="1 3">
    <name type="scientific">Acidipropionibacterium acidipropionici</name>
    <dbReference type="NCBI Taxonomy" id="1748"/>
    <lineage>
        <taxon>Bacteria</taxon>
        <taxon>Bacillati</taxon>
        <taxon>Actinomycetota</taxon>
        <taxon>Actinomycetes</taxon>
        <taxon>Propionibacteriales</taxon>
        <taxon>Propionibacteriaceae</taxon>
        <taxon>Acidipropionibacterium</taxon>
    </lineage>
</organism>
<dbReference type="Gene3D" id="3.90.1140.10">
    <property type="entry name" value="Cyclic phosphodiesterase"/>
    <property type="match status" value="1"/>
</dbReference>
<dbReference type="EMBL" id="CP015970">
    <property type="protein sequence ID" value="AOZ47046.1"/>
    <property type="molecule type" value="Genomic_DNA"/>
</dbReference>
<keyword evidence="4" id="KW-1185">Reference proteome</keyword>
<dbReference type="AlphaFoldDB" id="A0AAC9ANL6"/>
<accession>A0AAC9ANL6</accession>
<dbReference type="Proteomes" id="UP000178666">
    <property type="component" value="Chromosome"/>
</dbReference>
<sequence>MTEGVTPDRRGPFCASRPVLGDPPEWQSDIVFTHSLALVLDVSSQLRLDAARQELRRAGAPVLDHPFHITLCCVDTMDGVAGVLPGLELPRRLVLGRAELLPSSSGVIALRPCEDAVGELRAGHRELDERLAGAGVTTFNYYGPSRWQPHVTVGFQVPKALQAGARGILAGHAPVEVAFSGISVWTVGTDELEMLAEL</sequence>